<dbReference type="InterPro" id="IPR008271">
    <property type="entry name" value="Ser/Thr_kinase_AS"/>
</dbReference>
<dbReference type="PROSITE" id="PS50011">
    <property type="entry name" value="PROTEIN_KINASE_DOM"/>
    <property type="match status" value="1"/>
</dbReference>
<dbReference type="GO" id="GO:0017148">
    <property type="term" value="P:negative regulation of translation"/>
    <property type="evidence" value="ECO:0007669"/>
    <property type="project" value="UniProtKB-KW"/>
</dbReference>
<keyword evidence="11" id="KW-1185">Reference proteome</keyword>
<feature type="compositionally biased region" description="Basic residues" evidence="8">
    <location>
        <begin position="364"/>
        <end position="374"/>
    </location>
</feature>
<dbReference type="InterPro" id="IPR017441">
    <property type="entry name" value="Protein_kinase_ATP_BS"/>
</dbReference>
<feature type="compositionally biased region" description="Low complexity" evidence="8">
    <location>
        <begin position="43"/>
        <end position="57"/>
    </location>
</feature>
<dbReference type="PROSITE" id="PS00107">
    <property type="entry name" value="PROTEIN_KINASE_ATP"/>
    <property type="match status" value="1"/>
</dbReference>
<accession>A0ABD3Q7K4</accession>
<dbReference type="Gene3D" id="3.30.200.20">
    <property type="entry name" value="Phosphorylase Kinase, domain 1"/>
    <property type="match status" value="1"/>
</dbReference>
<feature type="compositionally biased region" description="Acidic residues" evidence="8">
    <location>
        <begin position="101"/>
        <end position="121"/>
    </location>
</feature>
<evidence type="ECO:0000256" key="8">
    <source>
        <dbReference type="SAM" id="MobiDB-lite"/>
    </source>
</evidence>
<feature type="region of interest" description="Disordered" evidence="8">
    <location>
        <begin position="313"/>
        <end position="389"/>
    </location>
</feature>
<dbReference type="Pfam" id="PF00069">
    <property type="entry name" value="Pkinase"/>
    <property type="match status" value="1"/>
</dbReference>
<feature type="domain" description="Protein kinase" evidence="9">
    <location>
        <begin position="399"/>
        <end position="678"/>
    </location>
</feature>
<feature type="compositionally biased region" description="Basic and acidic residues" evidence="8">
    <location>
        <begin position="335"/>
        <end position="349"/>
    </location>
</feature>
<evidence type="ECO:0000313" key="10">
    <source>
        <dbReference type="EMBL" id="KAL3796377.1"/>
    </source>
</evidence>
<feature type="region of interest" description="Disordered" evidence="8">
    <location>
        <begin position="98"/>
        <end position="200"/>
    </location>
</feature>
<gene>
    <name evidence="10" type="ORF">ACHAW5_001253</name>
</gene>
<dbReference type="GO" id="GO:0005524">
    <property type="term" value="F:ATP binding"/>
    <property type="evidence" value="ECO:0007669"/>
    <property type="project" value="UniProtKB-UniRule"/>
</dbReference>
<sequence length="721" mass="79335">MASHGRNNPTPNRSSSSRPDDVVGTSSAAHLAPTPTPTPILKFSASSSSSIFSSLSLNDVDGGGDSHTSCIGDGGGGSRKRRALSSVDFAKEVAFIMESKIEEEEESETDVGEEEEEEEDVSFCLDRDGEEAGAPPSSVSRVGAKIRRLDLTNDDGGRGGGDGGNDPDTNAKQRRRPIDAAVRTQDPEGYDPVDDVSPRDVVNFPSFANFGSPCHEAKCGAGISGGEEFDHDHHPPARSPPTSAFESPQIPRSTARKAKAHHRRRILDDSYDDDGRMSSSPPPPRGLRMLGRANSFMQMFGISGGLASDMIVEGEEDNGGVGGGSGGGSHSSLKRRNDLHDDFIRKPDSSVEDDVGLAMPSPKRLIRQNNHRRYTPASPPDYDDGGAPTSSFSRFVSDFEVVGTLGNGSFGSVYSVRNRTDRRLYAIKAAKREARGTSDRDRMLQEVYALSALSDKACVSSMHIVRYHQAWMEGNRLYIQTELCDGTLLGQMRGAGIDERGRYKLLREMLLALDLVHKTGMIHLDIKPENIFIKNGQYKLGDFGLVSKIENHDDVEEGDSRYMSMELLLGELDDLTKVRIETFHRLSFCSNKNSRFLCVPPSTKSDIFSLGATMYEICLGQSENLPENGLEWQDIRHGKLLPMPNTAIELQMIVREMMAPEWITRPSAEKLLNRRQLLSDEQQQLIVERNKVNVANMALDAQKERFKALSPRKFHRSNTIC</sequence>
<dbReference type="Proteomes" id="UP001530315">
    <property type="component" value="Unassembled WGS sequence"/>
</dbReference>
<feature type="compositionally biased region" description="Low complexity" evidence="8">
    <location>
        <begin position="1"/>
        <end position="17"/>
    </location>
</feature>
<name>A0ABD3Q7K4_9STRA</name>
<keyword evidence="2 7" id="KW-0547">Nucleotide-binding</keyword>
<keyword evidence="4 7" id="KW-0067">ATP-binding</keyword>
<keyword evidence="5" id="KW-0652">Protein synthesis inhibitor</keyword>
<dbReference type="Gene3D" id="1.10.510.10">
    <property type="entry name" value="Transferase(Phosphotransferase) domain 1"/>
    <property type="match status" value="1"/>
</dbReference>
<reference evidence="10 11" key="1">
    <citation type="submission" date="2024-10" db="EMBL/GenBank/DDBJ databases">
        <title>Updated reference genomes for cyclostephanoid diatoms.</title>
        <authorList>
            <person name="Roberts W.R."/>
            <person name="Alverson A.J."/>
        </authorList>
    </citation>
    <scope>NUCLEOTIDE SEQUENCE [LARGE SCALE GENOMIC DNA]</scope>
    <source>
        <strain evidence="10 11">AJA276-08</strain>
    </source>
</reference>
<evidence type="ECO:0000256" key="5">
    <source>
        <dbReference type="ARBA" id="ARBA00023193"/>
    </source>
</evidence>
<dbReference type="InterPro" id="IPR050339">
    <property type="entry name" value="CC_SR_Kinase"/>
</dbReference>
<feature type="compositionally biased region" description="Basic and acidic residues" evidence="8">
    <location>
        <begin position="147"/>
        <end position="157"/>
    </location>
</feature>
<dbReference type="PANTHER" id="PTHR11042:SF185">
    <property type="entry name" value="WEE1-LIKE PROTEIN KINASE"/>
    <property type="match status" value="1"/>
</dbReference>
<dbReference type="InterPro" id="IPR000719">
    <property type="entry name" value="Prot_kinase_dom"/>
</dbReference>
<comment type="caution">
    <text evidence="10">The sequence shown here is derived from an EMBL/GenBank/DDBJ whole genome shotgun (WGS) entry which is preliminary data.</text>
</comment>
<evidence type="ECO:0000313" key="11">
    <source>
        <dbReference type="Proteomes" id="UP001530315"/>
    </source>
</evidence>
<dbReference type="AlphaFoldDB" id="A0ABD3Q7K4"/>
<dbReference type="PROSITE" id="PS00108">
    <property type="entry name" value="PROTEIN_KINASE_ST"/>
    <property type="match status" value="1"/>
</dbReference>
<dbReference type="InterPro" id="IPR011009">
    <property type="entry name" value="Kinase-like_dom_sf"/>
</dbReference>
<evidence type="ECO:0000256" key="3">
    <source>
        <dbReference type="ARBA" id="ARBA00022777"/>
    </source>
</evidence>
<feature type="compositionally biased region" description="Polar residues" evidence="8">
    <location>
        <begin position="240"/>
        <end position="252"/>
    </location>
</feature>
<evidence type="ECO:0000256" key="4">
    <source>
        <dbReference type="ARBA" id="ARBA00022840"/>
    </source>
</evidence>
<dbReference type="SUPFAM" id="SSF56112">
    <property type="entry name" value="Protein kinase-like (PK-like)"/>
    <property type="match status" value="1"/>
</dbReference>
<organism evidence="10 11">
    <name type="scientific">Stephanodiscus triporus</name>
    <dbReference type="NCBI Taxonomy" id="2934178"/>
    <lineage>
        <taxon>Eukaryota</taxon>
        <taxon>Sar</taxon>
        <taxon>Stramenopiles</taxon>
        <taxon>Ochrophyta</taxon>
        <taxon>Bacillariophyta</taxon>
        <taxon>Coscinodiscophyceae</taxon>
        <taxon>Thalassiosirophycidae</taxon>
        <taxon>Stephanodiscales</taxon>
        <taxon>Stephanodiscaceae</taxon>
        <taxon>Stephanodiscus</taxon>
    </lineage>
</organism>
<dbReference type="PANTHER" id="PTHR11042">
    <property type="entry name" value="EUKARYOTIC TRANSLATION INITIATION FACTOR 2-ALPHA KINASE EIF2-ALPHA KINASE -RELATED"/>
    <property type="match status" value="1"/>
</dbReference>
<proteinExistence type="inferred from homology"/>
<dbReference type="EMBL" id="JALLAZ020000387">
    <property type="protein sequence ID" value="KAL3796377.1"/>
    <property type="molecule type" value="Genomic_DNA"/>
</dbReference>
<feature type="region of interest" description="Disordered" evidence="8">
    <location>
        <begin position="215"/>
        <end position="289"/>
    </location>
</feature>
<keyword evidence="1" id="KW-0808">Transferase</keyword>
<evidence type="ECO:0000256" key="7">
    <source>
        <dbReference type="PROSITE-ProRule" id="PRU10141"/>
    </source>
</evidence>
<evidence type="ECO:0000256" key="6">
    <source>
        <dbReference type="ARBA" id="ARBA00037982"/>
    </source>
</evidence>
<feature type="compositionally biased region" description="Basic residues" evidence="8">
    <location>
        <begin position="254"/>
        <end position="265"/>
    </location>
</feature>
<protein>
    <recommendedName>
        <fullName evidence="9">Protein kinase domain-containing protein</fullName>
    </recommendedName>
</protein>
<feature type="compositionally biased region" description="Gly residues" evidence="8">
    <location>
        <begin position="319"/>
        <end position="329"/>
    </location>
</feature>
<evidence type="ECO:0000259" key="9">
    <source>
        <dbReference type="PROSITE" id="PS50011"/>
    </source>
</evidence>
<dbReference type="GO" id="GO:0016301">
    <property type="term" value="F:kinase activity"/>
    <property type="evidence" value="ECO:0007669"/>
    <property type="project" value="UniProtKB-KW"/>
</dbReference>
<feature type="region of interest" description="Disordered" evidence="8">
    <location>
        <begin position="1"/>
        <end position="84"/>
    </location>
</feature>
<feature type="binding site" evidence="7">
    <location>
        <position position="428"/>
    </location>
    <ligand>
        <name>ATP</name>
        <dbReference type="ChEBI" id="CHEBI:30616"/>
    </ligand>
</feature>
<evidence type="ECO:0000256" key="1">
    <source>
        <dbReference type="ARBA" id="ARBA00022679"/>
    </source>
</evidence>
<dbReference type="SMART" id="SM00220">
    <property type="entry name" value="S_TKc"/>
    <property type="match status" value="1"/>
</dbReference>
<evidence type="ECO:0000256" key="2">
    <source>
        <dbReference type="ARBA" id="ARBA00022741"/>
    </source>
</evidence>
<keyword evidence="3" id="KW-0418">Kinase</keyword>
<comment type="similarity">
    <text evidence="6">Belongs to the protein kinase superfamily. Ser/Thr protein kinase family. GCN2 subfamily.</text>
</comment>